<accession>A0AAJ8L7C5</accession>
<dbReference type="PANTHER" id="PTHR13318:SF265">
    <property type="entry name" value="F-BOX DOMAIN-CONTAINING PROTEIN"/>
    <property type="match status" value="1"/>
</dbReference>
<dbReference type="Pfam" id="PF24758">
    <property type="entry name" value="LRR_At5g56370"/>
    <property type="match status" value="1"/>
</dbReference>
<reference evidence="3" key="2">
    <citation type="submission" date="2024-02" db="EMBL/GenBank/DDBJ databases">
        <title>Comparative genomics of Cryptococcus and Kwoniella reveals pathogenesis evolution and contrasting modes of karyotype evolution via chromosome fusion or intercentromeric recombination.</title>
        <authorList>
            <person name="Coelho M.A."/>
            <person name="David-Palma M."/>
            <person name="Shea T."/>
            <person name="Bowers K."/>
            <person name="McGinley-Smith S."/>
            <person name="Mohammad A.W."/>
            <person name="Gnirke A."/>
            <person name="Yurkov A.M."/>
            <person name="Nowrousian M."/>
            <person name="Sun S."/>
            <person name="Cuomo C.A."/>
            <person name="Heitman J."/>
        </authorList>
    </citation>
    <scope>NUCLEOTIDE SEQUENCE</scope>
    <source>
        <strain evidence="3">CBS 10737</strain>
    </source>
</reference>
<organism evidence="3 4">
    <name type="scientific">Kwoniella pini CBS 10737</name>
    <dbReference type="NCBI Taxonomy" id="1296096"/>
    <lineage>
        <taxon>Eukaryota</taxon>
        <taxon>Fungi</taxon>
        <taxon>Dikarya</taxon>
        <taxon>Basidiomycota</taxon>
        <taxon>Agaricomycotina</taxon>
        <taxon>Tremellomycetes</taxon>
        <taxon>Tremellales</taxon>
        <taxon>Cryptococcaceae</taxon>
        <taxon>Kwoniella</taxon>
    </lineage>
</organism>
<protein>
    <recommendedName>
        <fullName evidence="2">F-box/LRR-repeat protein 15/At3g58940/PEG3-like LRR domain-containing protein</fullName>
    </recommendedName>
</protein>
<dbReference type="EMBL" id="CP144524">
    <property type="protein sequence ID" value="WWC70935.1"/>
    <property type="molecule type" value="Genomic_DNA"/>
</dbReference>
<dbReference type="InterPro" id="IPR055411">
    <property type="entry name" value="LRR_FXL15/At3g58940/PEG3-like"/>
</dbReference>
<keyword evidence="4" id="KW-1185">Reference proteome</keyword>
<sequence length="567" mass="64433">MPPKRLTPTKRPYQSSDESSLRKKTKTSIKVQRSIWNSKRDLDQLVSDSNLSTSSISIRNPKLRELPTLVKFTINSISRGFKRLWEIDEGYSFKIAWNYLPLHLKIEIRQMIFKWWGSFLTLKILSEVFLIPPHLYLPGELLSSVSSADHIKQFIPPSDTRSAYTVLTLKHASKASDIGIAGIIHHLPNLESINLKGCNLCSSRTVKTILNKCENLRKINLKGTKIIEKDIKALLDKFGNQLEVFKIDNVSFDNINETFSSLPFSKITHLCLPGTILNLSNQNSKYSSSLSSSTLIGYYPQPKPNNLENIIKWSNFNEIFPNLIQLNLKGLLIPENTIINLNKGLRKLILGSNGPPIPIETLIKILKNQKDTINYLSIGNIKSKITNSGSSNENDFLRLGEILKECKNLEIFKFITDQNGSKDSICDSGLNKYSNLIYSFGLKDNWRKTLKTLSLCLPQTIESSIFFPSFNIDEMTEENISPLEQLELPSTNIDNTKDFAVALRGFPKLRSLDLSGTTITDDDMKIILDSCPLLSRIDLTSCRGINVRHRRNIFKALQQHEERIELY</sequence>
<dbReference type="SUPFAM" id="SSF52047">
    <property type="entry name" value="RNI-like"/>
    <property type="match status" value="1"/>
</dbReference>
<dbReference type="GeneID" id="30170796"/>
<evidence type="ECO:0000259" key="2">
    <source>
        <dbReference type="Pfam" id="PF24758"/>
    </source>
</evidence>
<dbReference type="Proteomes" id="UP000094020">
    <property type="component" value="Chromosome 6"/>
</dbReference>
<feature type="domain" description="F-box/LRR-repeat protein 15/At3g58940/PEG3-like LRR" evidence="2">
    <location>
        <begin position="481"/>
        <end position="551"/>
    </location>
</feature>
<dbReference type="GO" id="GO:0019005">
    <property type="term" value="C:SCF ubiquitin ligase complex"/>
    <property type="evidence" value="ECO:0007669"/>
    <property type="project" value="TreeGrafter"/>
</dbReference>
<evidence type="ECO:0000256" key="1">
    <source>
        <dbReference type="SAM" id="MobiDB-lite"/>
    </source>
</evidence>
<evidence type="ECO:0000313" key="3">
    <source>
        <dbReference type="EMBL" id="WWC70935.1"/>
    </source>
</evidence>
<gene>
    <name evidence="3" type="ORF">I206_104887</name>
</gene>
<reference evidence="3" key="1">
    <citation type="submission" date="2013-07" db="EMBL/GenBank/DDBJ databases">
        <authorList>
            <consortium name="The Broad Institute Genome Sequencing Platform"/>
            <person name="Cuomo C."/>
            <person name="Litvintseva A."/>
            <person name="Chen Y."/>
            <person name="Heitman J."/>
            <person name="Sun S."/>
            <person name="Springer D."/>
            <person name="Dromer F."/>
            <person name="Young S.K."/>
            <person name="Zeng Q."/>
            <person name="Gargeya S."/>
            <person name="Fitzgerald M."/>
            <person name="Abouelleil A."/>
            <person name="Alvarado L."/>
            <person name="Berlin A.M."/>
            <person name="Chapman S.B."/>
            <person name="Dewar J."/>
            <person name="Goldberg J."/>
            <person name="Griggs A."/>
            <person name="Gujja S."/>
            <person name="Hansen M."/>
            <person name="Howarth C."/>
            <person name="Imamovic A."/>
            <person name="Larimer J."/>
            <person name="McCowan C."/>
            <person name="Murphy C."/>
            <person name="Pearson M."/>
            <person name="Priest M."/>
            <person name="Roberts A."/>
            <person name="Saif S."/>
            <person name="Shea T."/>
            <person name="Sykes S."/>
            <person name="Wortman J."/>
            <person name="Nusbaum C."/>
            <person name="Birren B."/>
        </authorList>
    </citation>
    <scope>NUCLEOTIDE SEQUENCE</scope>
    <source>
        <strain evidence="3">CBS 10737</strain>
    </source>
</reference>
<dbReference type="RefSeq" id="XP_019012931.2">
    <property type="nucleotide sequence ID" value="XM_019154191.2"/>
</dbReference>
<dbReference type="KEGG" id="kpin:30170796"/>
<dbReference type="AlphaFoldDB" id="A0AAJ8L7C5"/>
<evidence type="ECO:0000313" key="4">
    <source>
        <dbReference type="Proteomes" id="UP000094020"/>
    </source>
</evidence>
<dbReference type="Gene3D" id="3.80.10.10">
    <property type="entry name" value="Ribonuclease Inhibitor"/>
    <property type="match status" value="1"/>
</dbReference>
<name>A0AAJ8L7C5_9TREE</name>
<dbReference type="PANTHER" id="PTHR13318">
    <property type="entry name" value="PARTNER OF PAIRED, ISOFORM B-RELATED"/>
    <property type="match status" value="1"/>
</dbReference>
<dbReference type="GO" id="GO:0031146">
    <property type="term" value="P:SCF-dependent proteasomal ubiquitin-dependent protein catabolic process"/>
    <property type="evidence" value="ECO:0007669"/>
    <property type="project" value="TreeGrafter"/>
</dbReference>
<dbReference type="InterPro" id="IPR032675">
    <property type="entry name" value="LRR_dom_sf"/>
</dbReference>
<feature type="region of interest" description="Disordered" evidence="1">
    <location>
        <begin position="1"/>
        <end position="26"/>
    </location>
</feature>
<proteinExistence type="predicted"/>